<evidence type="ECO:0008006" key="3">
    <source>
        <dbReference type="Google" id="ProtNLM"/>
    </source>
</evidence>
<name>A0ABW6PFL7_9NOCA</name>
<comment type="caution">
    <text evidence="1">The sequence shown here is derived from an EMBL/GenBank/DDBJ whole genome shotgun (WGS) entry which is preliminary data.</text>
</comment>
<dbReference type="Proteomes" id="UP001601444">
    <property type="component" value="Unassembled WGS sequence"/>
</dbReference>
<sequence length="369" mass="38902">MSTVTEAAPSRVLEQFEQLVAALRGGGGRDPELAGALTELVMAWNRPLRIQIAGRAHSGRSTVREALALMTAQETEAVDLPGGSDPVLDGDLVVYVLSGGPQPADLRVLAGLPRDRTVVVLNKADAVGSRWSEAVAAADRYGRELGLQMVPVVASLAVRTKAGVVGEADLADLRRLAADPSAPAALAVDLFTAPGPDEDVRRRLLADWDLFGVDTALSALRADPDLSGPALIQILHAASGIDPLYRLVHRRYEQAGALRDGALLDDLRRLAARAVPVAGSRGRALIGEFLAGDDAVWMGLCAGLACPEVAHLAAGYRSPAPADADEAIDRAVRWRAIVASDMPPAARRAALRVHDGYVRAWERMSSAGL</sequence>
<dbReference type="InterPro" id="IPR027417">
    <property type="entry name" value="P-loop_NTPase"/>
</dbReference>
<reference evidence="1 2" key="1">
    <citation type="submission" date="2024-10" db="EMBL/GenBank/DDBJ databases">
        <title>The Natural Products Discovery Center: Release of the First 8490 Sequenced Strains for Exploring Actinobacteria Biosynthetic Diversity.</title>
        <authorList>
            <person name="Kalkreuter E."/>
            <person name="Kautsar S.A."/>
            <person name="Yang D."/>
            <person name="Bader C.D."/>
            <person name="Teijaro C.N."/>
            <person name="Fluegel L."/>
            <person name="Davis C.M."/>
            <person name="Simpson J.R."/>
            <person name="Lauterbach L."/>
            <person name="Steele A.D."/>
            <person name="Gui C."/>
            <person name="Meng S."/>
            <person name="Li G."/>
            <person name="Viehrig K."/>
            <person name="Ye F."/>
            <person name="Su P."/>
            <person name="Kiefer A.F."/>
            <person name="Nichols A."/>
            <person name="Cepeda A.J."/>
            <person name="Yan W."/>
            <person name="Fan B."/>
            <person name="Jiang Y."/>
            <person name="Adhikari A."/>
            <person name="Zheng C.-J."/>
            <person name="Schuster L."/>
            <person name="Cowan T.M."/>
            <person name="Smanski M.J."/>
            <person name="Chevrette M.G."/>
            <person name="De Carvalho L.P.S."/>
            <person name="Shen B."/>
        </authorList>
    </citation>
    <scope>NUCLEOTIDE SEQUENCE [LARGE SCALE GENOMIC DNA]</scope>
    <source>
        <strain evidence="1 2">NPDC004045</strain>
    </source>
</reference>
<evidence type="ECO:0000313" key="1">
    <source>
        <dbReference type="EMBL" id="MFF0541204.1"/>
    </source>
</evidence>
<organism evidence="1 2">
    <name type="scientific">Nocardia thailandica</name>
    <dbReference type="NCBI Taxonomy" id="257275"/>
    <lineage>
        <taxon>Bacteria</taxon>
        <taxon>Bacillati</taxon>
        <taxon>Actinomycetota</taxon>
        <taxon>Actinomycetes</taxon>
        <taxon>Mycobacteriales</taxon>
        <taxon>Nocardiaceae</taxon>
        <taxon>Nocardia</taxon>
    </lineage>
</organism>
<dbReference type="RefSeq" id="WP_387698550.1">
    <property type="nucleotide sequence ID" value="NZ_JBIAMX010000001.1"/>
</dbReference>
<gene>
    <name evidence="1" type="ORF">ACFYTF_00020</name>
</gene>
<evidence type="ECO:0000313" key="2">
    <source>
        <dbReference type="Proteomes" id="UP001601444"/>
    </source>
</evidence>
<protein>
    <recommendedName>
        <fullName evidence="3">GTPase</fullName>
    </recommendedName>
</protein>
<keyword evidence="2" id="KW-1185">Reference proteome</keyword>
<dbReference type="SUPFAM" id="SSF52540">
    <property type="entry name" value="P-loop containing nucleoside triphosphate hydrolases"/>
    <property type="match status" value="1"/>
</dbReference>
<dbReference type="EMBL" id="JBIAMX010000001">
    <property type="protein sequence ID" value="MFF0541204.1"/>
    <property type="molecule type" value="Genomic_DNA"/>
</dbReference>
<accession>A0ABW6PFL7</accession>
<proteinExistence type="predicted"/>